<dbReference type="PROSITE" id="PS50198">
    <property type="entry name" value="PPIC_PPIASE_2"/>
    <property type="match status" value="1"/>
</dbReference>
<comment type="catalytic activity">
    <reaction evidence="1">
        <text>[protein]-peptidylproline (omega=180) = [protein]-peptidylproline (omega=0)</text>
        <dbReference type="Rhea" id="RHEA:16237"/>
        <dbReference type="Rhea" id="RHEA-COMP:10747"/>
        <dbReference type="Rhea" id="RHEA-COMP:10748"/>
        <dbReference type="ChEBI" id="CHEBI:83833"/>
        <dbReference type="ChEBI" id="CHEBI:83834"/>
        <dbReference type="EC" id="5.2.1.8"/>
    </reaction>
</comment>
<dbReference type="KEGG" id="wna:KA717_02535"/>
<evidence type="ECO:0000256" key="3">
    <source>
        <dbReference type="ARBA" id="ARBA00022729"/>
    </source>
</evidence>
<evidence type="ECO:0000259" key="7">
    <source>
        <dbReference type="PROSITE" id="PS50198"/>
    </source>
</evidence>
<dbReference type="Pfam" id="PF00639">
    <property type="entry name" value="Rotamase"/>
    <property type="match status" value="1"/>
</dbReference>
<dbReference type="EC" id="5.2.1.8" evidence="2"/>
<sequence>MQGVLKIGERVIQDNEFYPLLAQYQLLPRLAREMIVDEAIADIDCTPEEQEQSLAHFYQQYQITNEEQLQAWLTQAGMTQEQLNKFVTREIKLEKFKQNKWTHQLESYFLECKGQLDRVVYSLIRTKEAGIAQELYFRIQEGESQLADLAREFSEGGEAQTGGLIGPVELNVPHPRIVQLLTTLPAGQLSPPTMIGEWWIILRLEKYLASQLDDTLRQRLRNDLFQKWLSNQLQQRVSY</sequence>
<evidence type="ECO:0000256" key="4">
    <source>
        <dbReference type="ARBA" id="ARBA00023110"/>
    </source>
</evidence>
<dbReference type="Proteomes" id="UP001065613">
    <property type="component" value="Chromosome"/>
</dbReference>
<dbReference type="InterPro" id="IPR027304">
    <property type="entry name" value="Trigger_fact/SurA_dom_sf"/>
</dbReference>
<reference evidence="8" key="1">
    <citation type="submission" date="2021-04" db="EMBL/GenBank/DDBJ databases">
        <title>Genome sequence of Woronichinia naegeliana from Washington state freshwater lake bloom.</title>
        <authorList>
            <person name="Dreher T.W."/>
        </authorList>
    </citation>
    <scope>NUCLEOTIDE SEQUENCE</scope>
    <source>
        <strain evidence="8">WA131</strain>
    </source>
</reference>
<dbReference type="PANTHER" id="PTHR47245:SF1">
    <property type="entry name" value="FOLDASE PROTEIN PRSA"/>
    <property type="match status" value="1"/>
</dbReference>
<accession>A0A977L0L8</accession>
<evidence type="ECO:0000256" key="2">
    <source>
        <dbReference type="ARBA" id="ARBA00013194"/>
    </source>
</evidence>
<dbReference type="InterPro" id="IPR050245">
    <property type="entry name" value="PrsA_foldase"/>
</dbReference>
<evidence type="ECO:0000256" key="1">
    <source>
        <dbReference type="ARBA" id="ARBA00000971"/>
    </source>
</evidence>
<keyword evidence="3" id="KW-0732">Signal</keyword>
<evidence type="ECO:0000313" key="8">
    <source>
        <dbReference type="EMBL" id="UXE61830.1"/>
    </source>
</evidence>
<dbReference type="GO" id="GO:0003755">
    <property type="term" value="F:peptidyl-prolyl cis-trans isomerase activity"/>
    <property type="evidence" value="ECO:0007669"/>
    <property type="project" value="UniProtKB-KW"/>
</dbReference>
<dbReference type="InterPro" id="IPR000297">
    <property type="entry name" value="PPIase_PpiC"/>
</dbReference>
<keyword evidence="4 6" id="KW-0697">Rotamase</keyword>
<evidence type="ECO:0000256" key="5">
    <source>
        <dbReference type="ARBA" id="ARBA00023235"/>
    </source>
</evidence>
<dbReference type="EMBL" id="CP073041">
    <property type="protein sequence ID" value="UXE61830.1"/>
    <property type="molecule type" value="Genomic_DNA"/>
</dbReference>
<feature type="domain" description="PpiC" evidence="7">
    <location>
        <begin position="114"/>
        <end position="206"/>
    </location>
</feature>
<proteinExistence type="predicted"/>
<protein>
    <recommendedName>
        <fullName evidence="2">peptidylprolyl isomerase</fullName>
        <ecNumber evidence="2">5.2.1.8</ecNumber>
    </recommendedName>
</protein>
<dbReference type="PANTHER" id="PTHR47245">
    <property type="entry name" value="PEPTIDYLPROLYL ISOMERASE"/>
    <property type="match status" value="1"/>
</dbReference>
<name>A0A977L0L8_9CYAN</name>
<keyword evidence="5 6" id="KW-0413">Isomerase</keyword>
<dbReference type="SUPFAM" id="SSF54534">
    <property type="entry name" value="FKBP-like"/>
    <property type="match status" value="1"/>
</dbReference>
<organism evidence="8">
    <name type="scientific">Woronichinia naegeliana WA131</name>
    <dbReference type="NCBI Taxonomy" id="2824559"/>
    <lineage>
        <taxon>Bacteria</taxon>
        <taxon>Bacillati</taxon>
        <taxon>Cyanobacteriota</taxon>
        <taxon>Cyanophyceae</taxon>
        <taxon>Synechococcales</taxon>
        <taxon>Coelosphaeriaceae</taxon>
        <taxon>Woronichinia</taxon>
    </lineage>
</organism>
<dbReference type="InterPro" id="IPR046357">
    <property type="entry name" value="PPIase_dom_sf"/>
</dbReference>
<gene>
    <name evidence="8" type="ORF">KA717_02535</name>
</gene>
<dbReference type="AlphaFoldDB" id="A0A977L0L8"/>
<dbReference type="Gene3D" id="3.10.50.40">
    <property type="match status" value="1"/>
</dbReference>
<evidence type="ECO:0000256" key="6">
    <source>
        <dbReference type="PROSITE-ProRule" id="PRU00278"/>
    </source>
</evidence>
<dbReference type="SUPFAM" id="SSF109998">
    <property type="entry name" value="Triger factor/SurA peptide-binding domain-like"/>
    <property type="match status" value="1"/>
</dbReference>